<dbReference type="SUPFAM" id="SSF55073">
    <property type="entry name" value="Nucleotide cyclase"/>
    <property type="match status" value="1"/>
</dbReference>
<dbReference type="EMBL" id="WNKT01000009">
    <property type="protein sequence ID" value="MTW20742.1"/>
    <property type="molecule type" value="Genomic_DNA"/>
</dbReference>
<comment type="caution">
    <text evidence="2">The sequence shown here is derived from an EMBL/GenBank/DDBJ whole genome shotgun (WGS) entry which is preliminary data.</text>
</comment>
<dbReference type="GO" id="GO:0035438">
    <property type="term" value="F:cyclic-di-GMP binding"/>
    <property type="evidence" value="ECO:0007669"/>
    <property type="project" value="InterPro"/>
</dbReference>
<organism evidence="2 3">
    <name type="scientific">Allochromatium palmeri</name>
    <dbReference type="NCBI Taxonomy" id="231048"/>
    <lineage>
        <taxon>Bacteria</taxon>
        <taxon>Pseudomonadati</taxon>
        <taxon>Pseudomonadota</taxon>
        <taxon>Gammaproteobacteria</taxon>
        <taxon>Chromatiales</taxon>
        <taxon>Chromatiaceae</taxon>
        <taxon>Allochromatium</taxon>
    </lineage>
</organism>
<reference evidence="2 3" key="1">
    <citation type="submission" date="2019-11" db="EMBL/GenBank/DDBJ databases">
        <title>Whole-genome sequence of the anaerobic purple sulfur bacterium Allochromatium palmeri DSM 15591.</title>
        <authorList>
            <person name="Kyndt J.A."/>
            <person name="Meyer T.E."/>
        </authorList>
    </citation>
    <scope>NUCLEOTIDE SEQUENCE [LARGE SCALE GENOMIC DNA]</scope>
    <source>
        <strain evidence="2 3">DSM 15591</strain>
    </source>
</reference>
<dbReference type="Gene3D" id="3.30.70.1230">
    <property type="entry name" value="Nucleotide cyclase"/>
    <property type="match status" value="1"/>
</dbReference>
<dbReference type="InterPro" id="IPR029787">
    <property type="entry name" value="Nucleotide_cyclase"/>
</dbReference>
<dbReference type="Pfam" id="PF00211">
    <property type="entry name" value="Guanylate_cyc"/>
    <property type="match status" value="1"/>
</dbReference>
<dbReference type="CDD" id="cd07302">
    <property type="entry name" value="CHD"/>
    <property type="match status" value="1"/>
</dbReference>
<dbReference type="InterPro" id="IPR001054">
    <property type="entry name" value="A/G_cyclase"/>
</dbReference>
<feature type="domain" description="Guanylate cyclase" evidence="1">
    <location>
        <begin position="13"/>
        <end position="145"/>
    </location>
</feature>
<evidence type="ECO:0000313" key="2">
    <source>
        <dbReference type="EMBL" id="MTW20742.1"/>
    </source>
</evidence>
<dbReference type="Pfam" id="PF07238">
    <property type="entry name" value="PilZ"/>
    <property type="match status" value="1"/>
</dbReference>
<gene>
    <name evidence="2" type="ORF">GJ668_06480</name>
</gene>
<dbReference type="PANTHER" id="PTHR43081">
    <property type="entry name" value="ADENYLATE CYCLASE, TERMINAL-DIFFERENTIATION SPECIFIC-RELATED"/>
    <property type="match status" value="1"/>
</dbReference>
<dbReference type="InterPro" id="IPR050697">
    <property type="entry name" value="Adenylyl/Guanylyl_Cyclase_3/4"/>
</dbReference>
<dbReference type="InterPro" id="IPR009875">
    <property type="entry name" value="PilZ_domain"/>
</dbReference>
<dbReference type="PROSITE" id="PS50125">
    <property type="entry name" value="GUANYLATE_CYCLASE_2"/>
    <property type="match status" value="1"/>
</dbReference>
<keyword evidence="3" id="KW-1185">Reference proteome</keyword>
<dbReference type="AlphaFoldDB" id="A0A6N8E902"/>
<dbReference type="RefSeq" id="WP_155449329.1">
    <property type="nucleotide sequence ID" value="NZ_WNKT01000009.1"/>
</dbReference>
<proteinExistence type="predicted"/>
<dbReference type="OrthoDB" id="9806704at2"/>
<name>A0A6N8E902_9GAMM</name>
<dbReference type="Proteomes" id="UP000434044">
    <property type="component" value="Unassembled WGS sequence"/>
</dbReference>
<protein>
    <submittedName>
        <fullName evidence="2">Guanylate cyclase</fullName>
    </submittedName>
</protein>
<dbReference type="GO" id="GO:0035556">
    <property type="term" value="P:intracellular signal transduction"/>
    <property type="evidence" value="ECO:0007669"/>
    <property type="project" value="InterPro"/>
</dbReference>
<evidence type="ECO:0000259" key="1">
    <source>
        <dbReference type="PROSITE" id="PS50125"/>
    </source>
</evidence>
<sequence length="318" mass="35334">MRKSHPIVGTQATILIADLRGFSALMDSVSPTLMVDLLNRFFGLMAKIIDRHGGLVDKLMGDSVMAVFGVPTRRPDDLVRALNCAVEMQLGMIDLNHQSELRGEPRLYAGIALSTGDVMAGCFGSDVYNEYTVIGNPVNLASRIEGYALRGQILLSEATYHAAGNAVQVGSVNEVQVKGRSAPVMLYELKAVNEPRLLRVPTVEIRKTPRILVDFPAVFQRVEDKRILPERFVGQVNDMGYFGLCVDMPVALPPYSEVLMSLAPEFGLEVQVEVYARVLRSQSNRDRDQFRTNLQFTTIDTPGHKKIKQYVDHVLWGN</sequence>
<dbReference type="GO" id="GO:0004016">
    <property type="term" value="F:adenylate cyclase activity"/>
    <property type="evidence" value="ECO:0007669"/>
    <property type="project" value="UniProtKB-ARBA"/>
</dbReference>
<dbReference type="SMART" id="SM00044">
    <property type="entry name" value="CYCc"/>
    <property type="match status" value="1"/>
</dbReference>
<accession>A0A6N8E902</accession>
<dbReference type="GO" id="GO:0009190">
    <property type="term" value="P:cyclic nucleotide biosynthetic process"/>
    <property type="evidence" value="ECO:0007669"/>
    <property type="project" value="InterPro"/>
</dbReference>
<dbReference type="PANTHER" id="PTHR43081:SF1">
    <property type="entry name" value="ADENYLATE CYCLASE, TERMINAL-DIFFERENTIATION SPECIFIC"/>
    <property type="match status" value="1"/>
</dbReference>
<evidence type="ECO:0000313" key="3">
    <source>
        <dbReference type="Proteomes" id="UP000434044"/>
    </source>
</evidence>